<dbReference type="EMBL" id="JACTVA010000041">
    <property type="protein sequence ID" value="MBC9208885.1"/>
    <property type="molecule type" value="Genomic_DNA"/>
</dbReference>
<sequence length="147" mass="16078">MTQKFALLHADGSARGFLSDDLHDEIPAEAVPISDEIWAEWIDHTATRRWVDGQLLVIEVEEPATPVPQMITPREFRLRFTLAERAALTLAASQTLLQGDPSLQVFLDDLSAAQTVDLAHPEILAGMDAIVAANLISRARADEILAA</sequence>
<comment type="caution">
    <text evidence="1">The sequence shown here is derived from an EMBL/GenBank/DDBJ whole genome shotgun (WGS) entry which is preliminary data.</text>
</comment>
<dbReference type="Proteomes" id="UP000626026">
    <property type="component" value="Unassembled WGS sequence"/>
</dbReference>
<proteinExistence type="predicted"/>
<name>A0ABR7RRV4_9PROT</name>
<dbReference type="RefSeq" id="WP_187786035.1">
    <property type="nucleotide sequence ID" value="NZ_JACTVA010000041.1"/>
</dbReference>
<reference evidence="1 2" key="1">
    <citation type="journal article" date="2013" name="Int. J. Syst. Evol. Microbiol.">
        <title>Roseomonas aerophila sp. nov., isolated from air.</title>
        <authorList>
            <person name="Kim S.J."/>
            <person name="Weon H.Y."/>
            <person name="Ahn J.H."/>
            <person name="Hong S.B."/>
            <person name="Seok S.J."/>
            <person name="Whang K.S."/>
            <person name="Kwon S.W."/>
        </authorList>
    </citation>
    <scope>NUCLEOTIDE SEQUENCE [LARGE SCALE GENOMIC DNA]</scope>
    <source>
        <strain evidence="1 2">NBRC 108923</strain>
    </source>
</reference>
<gene>
    <name evidence="1" type="ORF">IBL26_18710</name>
</gene>
<accession>A0ABR7RRV4</accession>
<evidence type="ECO:0000313" key="2">
    <source>
        <dbReference type="Proteomes" id="UP000626026"/>
    </source>
</evidence>
<organism evidence="1 2">
    <name type="scientific">Teichococcus aerophilus</name>
    <dbReference type="NCBI Taxonomy" id="1224513"/>
    <lineage>
        <taxon>Bacteria</taxon>
        <taxon>Pseudomonadati</taxon>
        <taxon>Pseudomonadota</taxon>
        <taxon>Alphaproteobacteria</taxon>
        <taxon>Acetobacterales</taxon>
        <taxon>Roseomonadaceae</taxon>
        <taxon>Roseomonas</taxon>
    </lineage>
</organism>
<keyword evidence="2" id="KW-1185">Reference proteome</keyword>
<evidence type="ECO:0000313" key="1">
    <source>
        <dbReference type="EMBL" id="MBC9208885.1"/>
    </source>
</evidence>
<protein>
    <submittedName>
        <fullName evidence="1">Uncharacterized protein</fullName>
    </submittedName>
</protein>